<dbReference type="InterPro" id="IPR010982">
    <property type="entry name" value="Lambda_DNA-bd_dom_sf"/>
</dbReference>
<dbReference type="SUPFAM" id="SSF47413">
    <property type="entry name" value="lambda repressor-like DNA-binding domains"/>
    <property type="match status" value="1"/>
</dbReference>
<reference evidence="2 3" key="1">
    <citation type="submission" date="2023-05" db="EMBL/GenBank/DDBJ databases">
        <title>Corynebacterium suedekumii sp. nov. and Corynebacterium breve sp. nov. isolated from raw cow's milk.</title>
        <authorList>
            <person name="Baer M.K."/>
            <person name="Mehl L."/>
            <person name="Hellmuth R."/>
            <person name="Marke G."/>
            <person name="Lipski A."/>
        </authorList>
    </citation>
    <scope>NUCLEOTIDE SEQUENCE [LARGE SCALE GENOMIC DNA]</scope>
    <source>
        <strain evidence="2 3">LM112</strain>
    </source>
</reference>
<dbReference type="EMBL" id="CP126970">
    <property type="protein sequence ID" value="WIM71033.1"/>
    <property type="molecule type" value="Genomic_DNA"/>
</dbReference>
<organism evidence="2 3">
    <name type="scientific">Corynebacterium suedekumii</name>
    <dbReference type="NCBI Taxonomy" id="3049801"/>
    <lineage>
        <taxon>Bacteria</taxon>
        <taxon>Bacillati</taxon>
        <taxon>Actinomycetota</taxon>
        <taxon>Actinomycetes</taxon>
        <taxon>Mycobacteriales</taxon>
        <taxon>Corynebacteriaceae</taxon>
        <taxon>Corynebacterium</taxon>
    </lineage>
</organism>
<name>A0ABY8VQU4_9CORY</name>
<dbReference type="RefSeq" id="WP_284875608.1">
    <property type="nucleotide sequence ID" value="NZ_CP126970.1"/>
</dbReference>
<evidence type="ECO:0000313" key="3">
    <source>
        <dbReference type="Proteomes" id="UP001238805"/>
    </source>
</evidence>
<feature type="domain" description="HTH cro/C1-type" evidence="1">
    <location>
        <begin position="89"/>
        <end position="126"/>
    </location>
</feature>
<protein>
    <submittedName>
        <fullName evidence="2">Helix-turn-helix transcriptional regulator</fullName>
    </submittedName>
</protein>
<dbReference type="Pfam" id="PF13560">
    <property type="entry name" value="HTH_31"/>
    <property type="match status" value="1"/>
</dbReference>
<evidence type="ECO:0000313" key="2">
    <source>
        <dbReference type="EMBL" id="WIM71033.1"/>
    </source>
</evidence>
<keyword evidence="3" id="KW-1185">Reference proteome</keyword>
<dbReference type="Proteomes" id="UP001238805">
    <property type="component" value="Chromosome"/>
</dbReference>
<dbReference type="InterPro" id="IPR001387">
    <property type="entry name" value="Cro/C1-type_HTH"/>
</dbReference>
<dbReference type="PROSITE" id="PS50943">
    <property type="entry name" value="HTH_CROC1"/>
    <property type="match status" value="1"/>
</dbReference>
<dbReference type="CDD" id="cd00093">
    <property type="entry name" value="HTH_XRE"/>
    <property type="match status" value="1"/>
</dbReference>
<proteinExistence type="predicted"/>
<dbReference type="Gene3D" id="1.10.260.40">
    <property type="entry name" value="lambda repressor-like DNA-binding domains"/>
    <property type="match status" value="1"/>
</dbReference>
<gene>
    <name evidence="2" type="ORF">QP029_04290</name>
</gene>
<sequence>MTMTFRNVDAHVDDDPASWPFEAKIIAVERGVLSHYHRIVRACRRDPQVAQEFLEACDVLGREGGAGVVAYLIEGSDEGSHRRACAFDMRRAVEMSGLSQNQVAEVLGTSASRLSTYLAGRVVPSAVMQERILALAPPKPWPVGVLPSASMAG</sequence>
<accession>A0ABY8VQU4</accession>
<evidence type="ECO:0000259" key="1">
    <source>
        <dbReference type="PROSITE" id="PS50943"/>
    </source>
</evidence>